<keyword evidence="2" id="KW-0479">Metal-binding</keyword>
<dbReference type="InterPro" id="IPR050584">
    <property type="entry name" value="Cholesterol_7-desaturase"/>
</dbReference>
<proteinExistence type="predicted"/>
<dbReference type="Proteomes" id="UP001138540">
    <property type="component" value="Unassembled WGS sequence"/>
</dbReference>
<dbReference type="InterPro" id="IPR036922">
    <property type="entry name" value="Rieske_2Fe-2S_sf"/>
</dbReference>
<keyword evidence="3" id="KW-0560">Oxidoreductase</keyword>
<keyword evidence="5" id="KW-0411">Iron-sulfur</keyword>
<dbReference type="InterPro" id="IPR045623">
    <property type="entry name" value="LigXa_C"/>
</dbReference>
<evidence type="ECO:0000313" key="7">
    <source>
        <dbReference type="EMBL" id="MBB5986610.1"/>
    </source>
</evidence>
<evidence type="ECO:0000256" key="5">
    <source>
        <dbReference type="ARBA" id="ARBA00023014"/>
    </source>
</evidence>
<dbReference type="SUPFAM" id="SSF50022">
    <property type="entry name" value="ISP domain"/>
    <property type="match status" value="1"/>
</dbReference>
<keyword evidence="8" id="KW-1185">Reference proteome</keyword>
<dbReference type="PANTHER" id="PTHR21266:SF59">
    <property type="entry name" value="BLR4922 PROTEIN"/>
    <property type="match status" value="1"/>
</dbReference>
<dbReference type="InterPro" id="IPR017941">
    <property type="entry name" value="Rieske_2Fe-2S"/>
</dbReference>
<evidence type="ECO:0000256" key="2">
    <source>
        <dbReference type="ARBA" id="ARBA00022723"/>
    </source>
</evidence>
<evidence type="ECO:0000256" key="1">
    <source>
        <dbReference type="ARBA" id="ARBA00022714"/>
    </source>
</evidence>
<dbReference type="SUPFAM" id="SSF55961">
    <property type="entry name" value="Bet v1-like"/>
    <property type="match status" value="1"/>
</dbReference>
<keyword evidence="1" id="KW-0001">2Fe-2S</keyword>
<evidence type="ECO:0000259" key="6">
    <source>
        <dbReference type="PROSITE" id="PS51296"/>
    </source>
</evidence>
<evidence type="ECO:0000313" key="8">
    <source>
        <dbReference type="Proteomes" id="UP001138540"/>
    </source>
</evidence>
<dbReference type="RefSeq" id="WP_184154306.1">
    <property type="nucleotide sequence ID" value="NZ_JACHKA010000001.1"/>
</dbReference>
<evidence type="ECO:0000256" key="3">
    <source>
        <dbReference type="ARBA" id="ARBA00023002"/>
    </source>
</evidence>
<evidence type="ECO:0000256" key="4">
    <source>
        <dbReference type="ARBA" id="ARBA00023004"/>
    </source>
</evidence>
<dbReference type="Gene3D" id="2.102.10.10">
    <property type="entry name" value="Rieske [2Fe-2S] iron-sulphur domain"/>
    <property type="match status" value="1"/>
</dbReference>
<dbReference type="Pfam" id="PF19301">
    <property type="entry name" value="LigXa_C"/>
    <property type="match status" value="1"/>
</dbReference>
<reference evidence="7 8" key="1">
    <citation type="submission" date="2020-08" db="EMBL/GenBank/DDBJ databases">
        <title>Exploring microbial biodiversity for novel pathways involved in the catabolism of aromatic compounds derived from lignin.</title>
        <authorList>
            <person name="Elkins J."/>
        </authorList>
    </citation>
    <scope>NUCLEOTIDE SEQUENCE [LARGE SCALE GENOMIC DNA]</scope>
    <source>
        <strain evidence="7 8">B1D3A</strain>
    </source>
</reference>
<dbReference type="EMBL" id="JACHKA010000001">
    <property type="protein sequence ID" value="MBB5986610.1"/>
    <property type="molecule type" value="Genomic_DNA"/>
</dbReference>
<dbReference type="PANTHER" id="PTHR21266">
    <property type="entry name" value="IRON-SULFUR DOMAIN CONTAINING PROTEIN"/>
    <property type="match status" value="1"/>
</dbReference>
<name>A0ABR6NH48_9SPHN</name>
<comment type="caution">
    <text evidence="7">The sequence shown here is derived from an EMBL/GenBank/DDBJ whole genome shotgun (WGS) entry which is preliminary data.</text>
</comment>
<dbReference type="PROSITE" id="PS51296">
    <property type="entry name" value="RIESKE"/>
    <property type="match status" value="1"/>
</dbReference>
<feature type="domain" description="Rieske" evidence="6">
    <location>
        <begin position="28"/>
        <end position="136"/>
    </location>
</feature>
<keyword evidence="4" id="KW-0408">Iron</keyword>
<dbReference type="Pfam" id="PF00355">
    <property type="entry name" value="Rieske"/>
    <property type="match status" value="1"/>
</dbReference>
<gene>
    <name evidence="7" type="ORF">HNP60_002584</name>
</gene>
<organism evidence="7 8">
    <name type="scientific">Sphingobium lignivorans</name>
    <dbReference type="NCBI Taxonomy" id="2735886"/>
    <lineage>
        <taxon>Bacteria</taxon>
        <taxon>Pseudomonadati</taxon>
        <taxon>Pseudomonadota</taxon>
        <taxon>Alphaproteobacteria</taxon>
        <taxon>Sphingomonadales</taxon>
        <taxon>Sphingomonadaceae</taxon>
        <taxon>Sphingobium</taxon>
    </lineage>
</organism>
<sequence>MALTHEENEALTRVGPGTLMGDALRQYWHPVLRSEKLVADGPPVRVRLLGENFVAFRATDGRIGFFDEGCPHRCASLALAHNAGNGLRCIFHGWKIDVSGQIVHIPTEPKESALELASRVKVKHYPTWEAGGLVWVHLNTNGAPPKRPDFAFTHLPDAHVDVRVGKFNCNWLQAMEAVLDPAHLGQLHRSSFAENPIGGRKNPNHALETWKEQPALTFEALSTPYGFRQAAIRTMADGARHLNLRQFAAPYYSFLGSLDRYIILCVSVPHDDEWTSQFFISYNAARPLDPEWMEDLWLYANPDPDDIAGNIGSIDNMFGQDRAAMRAGHASGFPGRNFFHEDFIVQLSMGTIVDRTKENLGVSDSQISYVRRHLLKSAYDFRHGQQPWGLEEVDAFDYRKIQCGGKLLAPGEDWRGYDPYTEWAARIAAAAEADRTPEEPAAHSVRA</sequence>
<accession>A0ABR6NH48</accession>
<protein>
    <submittedName>
        <fullName evidence="7">Nitrite reductase/ring-hydroxylating ferredoxin subunit</fullName>
    </submittedName>
</protein>